<comment type="caution">
    <text evidence="7">The sequence shown here is derived from an EMBL/GenBank/DDBJ whole genome shotgun (WGS) entry which is preliminary data.</text>
</comment>
<evidence type="ECO:0000256" key="5">
    <source>
        <dbReference type="HAMAP-Rule" id="MF_01600"/>
    </source>
</evidence>
<dbReference type="AlphaFoldDB" id="A0A3N5BC66"/>
<dbReference type="EMBL" id="RKRF01000007">
    <property type="protein sequence ID" value="RPF55336.1"/>
    <property type="molecule type" value="Genomic_DNA"/>
</dbReference>
<keyword evidence="2 5" id="KW-0812">Transmembrane</keyword>
<feature type="transmembrane region" description="Helical" evidence="5">
    <location>
        <begin position="162"/>
        <end position="186"/>
    </location>
</feature>
<dbReference type="GO" id="GO:0005576">
    <property type="term" value="C:extracellular region"/>
    <property type="evidence" value="ECO:0007669"/>
    <property type="project" value="TreeGrafter"/>
</dbReference>
<evidence type="ECO:0000256" key="1">
    <source>
        <dbReference type="ARBA" id="ARBA00022475"/>
    </source>
</evidence>
<feature type="transmembrane region" description="Helical" evidence="5">
    <location>
        <begin position="206"/>
        <end position="225"/>
    </location>
</feature>
<gene>
    <name evidence="7" type="ORF">EDC24_0207</name>
</gene>
<protein>
    <recommendedName>
        <fullName evidence="5">UPF0182 protein EDC24_0207</fullName>
    </recommendedName>
</protein>
<feature type="compositionally biased region" description="Acidic residues" evidence="6">
    <location>
        <begin position="853"/>
        <end position="873"/>
    </location>
</feature>
<comment type="similarity">
    <text evidence="5">Belongs to the UPF0182 family.</text>
</comment>
<reference evidence="7 8" key="1">
    <citation type="submission" date="2018-11" db="EMBL/GenBank/DDBJ databases">
        <title>Genomic Encyclopedia of Type Strains, Phase IV (KMG-IV): sequencing the most valuable type-strain genomes for metagenomic binning, comparative biology and taxonomic classification.</title>
        <authorList>
            <person name="Goeker M."/>
        </authorList>
    </citation>
    <scope>NUCLEOTIDE SEQUENCE [LARGE SCALE GENOMIC DNA]</scope>
    <source>
        <strain evidence="7 8">DSM 18090</strain>
    </source>
</reference>
<feature type="transmembrane region" description="Helical" evidence="5">
    <location>
        <begin position="116"/>
        <end position="137"/>
    </location>
</feature>
<feature type="region of interest" description="Disordered" evidence="6">
    <location>
        <begin position="846"/>
        <end position="875"/>
    </location>
</feature>
<evidence type="ECO:0000313" key="7">
    <source>
        <dbReference type="EMBL" id="RPF55336.1"/>
    </source>
</evidence>
<organism evidence="7 8">
    <name type="scientific">Aquisalibacillus elongatus</name>
    <dbReference type="NCBI Taxonomy" id="485577"/>
    <lineage>
        <taxon>Bacteria</taxon>
        <taxon>Bacillati</taxon>
        <taxon>Bacillota</taxon>
        <taxon>Bacilli</taxon>
        <taxon>Bacillales</taxon>
        <taxon>Bacillaceae</taxon>
        <taxon>Aquisalibacillus</taxon>
    </lineage>
</organism>
<dbReference type="PANTHER" id="PTHR39344">
    <property type="entry name" value="UPF0182 PROTEIN SLL1060"/>
    <property type="match status" value="1"/>
</dbReference>
<keyword evidence="4 5" id="KW-0472">Membrane</keyword>
<dbReference type="Pfam" id="PF03699">
    <property type="entry name" value="UPF0182"/>
    <property type="match status" value="1"/>
</dbReference>
<dbReference type="PANTHER" id="PTHR39344:SF1">
    <property type="entry name" value="UPF0182 PROTEIN SLL1060"/>
    <property type="match status" value="1"/>
</dbReference>
<evidence type="ECO:0000256" key="3">
    <source>
        <dbReference type="ARBA" id="ARBA00022989"/>
    </source>
</evidence>
<feature type="transmembrane region" description="Helical" evidence="5">
    <location>
        <begin position="285"/>
        <end position="306"/>
    </location>
</feature>
<feature type="transmembrane region" description="Helical" evidence="5">
    <location>
        <begin position="27"/>
        <end position="51"/>
    </location>
</feature>
<sequence length="920" mass="105472">MSGQDFFEQLNQKQTENLKKLMKRLKFIFFILLPIVILGIIGFQIATNYIWLETLDFESVYMTILTSRVALGVIGFILFLVVGYITLSWIRKSYLTYLNPNVIPNMISSKKASRQVILLTSIVFGVLGTVLIQGLGWEPALKLLNHEPFGTTDPHFNLDISFYLFVLPFLEFILGTLLSLSIIVLLAEIGAYSVFEMYRKSRNAQLHLGFTLGVIGLILAAQHFLEPYGTLLTNQVNAFQESAVYGLSYTDDVVNIPKSYILAVAAILLTVWMIVALIKGSLKGMVIPIAAYFVIVILGQLASVAVQQFVVSPNEFHQETPYLDENLEFTRDAYGLSDINEIDHPGNNTLDEDMVENNAPTIDNVRINDSRPLLDVYNQKQTIRNYYKFNDIDIDRYMIDGEYKQVFIGARELDISNLPEEAKQSWVNNKLRYTHGYGITMSHVNEIDSQGQPEYIMQDFPAEGVFDLERPQIYFGEESADSVIVNTNVEEFDYPNNDNRYEANTGVPLQGINKLLFSIKEGSFRMFVSDQLTDESQLLETRNIKERVNRIAPFFEYDQDPYLVVRDNGTLTWMLDGYLTAEGYPYAEPYEDNRNYIRNSVKVGVDAYTGEVDFYAADPEDPLYQTYANIFPDLFTEDVPEDIQAHFRYPEKLFKVQAEKWGTYHMSDLETFYNREDAWQFPTEKYYANDTVMEPYYISMKMPDEEAEEFVLNIPFTPKNRQNMIAWMGVRNDGDHYGELFVYNFPKQKNIYGPQQIENRINQDSYISQQLNLWAQGGSNVIRGNLLTYPIEDTVLYVEPIYIESSNATSLPEVKQVVVAYEDYIVMEPTFEEALDEIVRMVEEGAPGNAPEIDPDADPDTDPGNVEEGEDTQDQPILDAEQTLRDVSQLFDDYQNALTNGEWERAGEIMSDIEEMLNQN</sequence>
<dbReference type="OrthoDB" id="9763654at2"/>
<proteinExistence type="inferred from homology"/>
<feature type="transmembrane region" description="Helical" evidence="5">
    <location>
        <begin position="259"/>
        <end position="278"/>
    </location>
</feature>
<dbReference type="InterPro" id="IPR005372">
    <property type="entry name" value="UPF0182"/>
</dbReference>
<accession>A0A3N5BC66</accession>
<evidence type="ECO:0000313" key="8">
    <source>
        <dbReference type="Proteomes" id="UP000276443"/>
    </source>
</evidence>
<dbReference type="GO" id="GO:0005886">
    <property type="term" value="C:plasma membrane"/>
    <property type="evidence" value="ECO:0007669"/>
    <property type="project" value="UniProtKB-SubCell"/>
</dbReference>
<keyword evidence="8" id="KW-1185">Reference proteome</keyword>
<keyword evidence="3 5" id="KW-1133">Transmembrane helix</keyword>
<keyword evidence="1 5" id="KW-1003">Cell membrane</keyword>
<dbReference type="Proteomes" id="UP000276443">
    <property type="component" value="Unassembled WGS sequence"/>
</dbReference>
<feature type="transmembrane region" description="Helical" evidence="5">
    <location>
        <begin position="71"/>
        <end position="90"/>
    </location>
</feature>
<name>A0A3N5BC66_9BACI</name>
<evidence type="ECO:0000256" key="4">
    <source>
        <dbReference type="ARBA" id="ARBA00023136"/>
    </source>
</evidence>
<evidence type="ECO:0000256" key="6">
    <source>
        <dbReference type="SAM" id="MobiDB-lite"/>
    </source>
</evidence>
<dbReference type="HAMAP" id="MF_01600">
    <property type="entry name" value="UPF0182"/>
    <property type="match status" value="1"/>
</dbReference>
<comment type="subcellular location">
    <subcellularLocation>
        <location evidence="5">Cell membrane</location>
        <topology evidence="5">Multi-pass membrane protein</topology>
    </subcellularLocation>
</comment>
<dbReference type="RefSeq" id="WP_124219006.1">
    <property type="nucleotide sequence ID" value="NZ_RKRF01000007.1"/>
</dbReference>
<evidence type="ECO:0000256" key="2">
    <source>
        <dbReference type="ARBA" id="ARBA00022692"/>
    </source>
</evidence>